<dbReference type="EMBL" id="SMOL01000143">
    <property type="protein sequence ID" value="KAB2630455.1"/>
    <property type="molecule type" value="Genomic_DNA"/>
</dbReference>
<dbReference type="InterPro" id="IPR007789">
    <property type="entry name" value="DUF688"/>
</dbReference>
<keyword evidence="3" id="KW-1185">Reference proteome</keyword>
<dbReference type="Pfam" id="PF05097">
    <property type="entry name" value="DUF688"/>
    <property type="match status" value="1"/>
</dbReference>
<dbReference type="PANTHER" id="PTHR33671:SF1">
    <property type="entry name" value="DUF688 FAMILY PROTEIN"/>
    <property type="match status" value="1"/>
</dbReference>
<protein>
    <submittedName>
        <fullName evidence="2">Uncharacterized protein</fullName>
    </submittedName>
</protein>
<evidence type="ECO:0000313" key="3">
    <source>
        <dbReference type="Proteomes" id="UP000327157"/>
    </source>
</evidence>
<dbReference type="AlphaFoldDB" id="A0A5N5HRJ3"/>
<name>A0A5N5HRJ3_9ROSA</name>
<feature type="region of interest" description="Disordered" evidence="1">
    <location>
        <begin position="1"/>
        <end position="55"/>
    </location>
</feature>
<gene>
    <name evidence="2" type="ORF">D8674_007974</name>
</gene>
<evidence type="ECO:0000256" key="1">
    <source>
        <dbReference type="SAM" id="MobiDB-lite"/>
    </source>
</evidence>
<reference evidence="3" key="2">
    <citation type="submission" date="2019-10" db="EMBL/GenBank/DDBJ databases">
        <title>A de novo genome assembly of a pear dwarfing rootstock.</title>
        <authorList>
            <person name="Wang F."/>
            <person name="Wang J."/>
            <person name="Li S."/>
            <person name="Zhang Y."/>
            <person name="Fang M."/>
            <person name="Ma L."/>
            <person name="Zhao Y."/>
            <person name="Jiang S."/>
        </authorList>
    </citation>
    <scope>NUCLEOTIDE SEQUENCE [LARGE SCALE GENOMIC DNA]</scope>
</reference>
<reference evidence="2 3" key="1">
    <citation type="submission" date="2019-09" db="EMBL/GenBank/DDBJ databases">
        <authorList>
            <person name="Ou C."/>
        </authorList>
    </citation>
    <scope>NUCLEOTIDE SEQUENCE [LARGE SCALE GENOMIC DNA]</scope>
    <source>
        <strain evidence="2">S2</strain>
        <tissue evidence="2">Leaf</tissue>
    </source>
</reference>
<evidence type="ECO:0000313" key="2">
    <source>
        <dbReference type="EMBL" id="KAB2630455.1"/>
    </source>
</evidence>
<proteinExistence type="predicted"/>
<accession>A0A5N5HRJ3</accession>
<dbReference type="OrthoDB" id="767768at2759"/>
<sequence length="217" mass="23992">MLNFNAPLLSTRRLGNSGGEDLQGASLRMTPGKPKDSNTGEDIQPGDTPRPKLPPGWWHQPLDKDNECDHELDGGCEGDIDLDDVEDDIDDVDYSNEAFSDAIDAFSLSVAIDIVEKKEQREHETDHSLKLKLAESSDEMDQTCPDFIIERFLQDATALAASSTLKLNVSQISSSKRLCYPWNYTGTAEACVLRTHKLCGVKSPVNEQAQCSVKHEK</sequence>
<reference evidence="2 3" key="3">
    <citation type="submission" date="2019-11" db="EMBL/GenBank/DDBJ databases">
        <title>A de novo genome assembly of a pear dwarfing rootstock.</title>
        <authorList>
            <person name="Wang F."/>
            <person name="Wang J."/>
            <person name="Li S."/>
            <person name="Zhang Y."/>
            <person name="Fang M."/>
            <person name="Ma L."/>
            <person name="Zhao Y."/>
            <person name="Jiang S."/>
        </authorList>
    </citation>
    <scope>NUCLEOTIDE SEQUENCE [LARGE SCALE GENOMIC DNA]</scope>
    <source>
        <strain evidence="2">S2</strain>
        <tissue evidence="2">Leaf</tissue>
    </source>
</reference>
<dbReference type="Proteomes" id="UP000327157">
    <property type="component" value="Chromosome 12"/>
</dbReference>
<organism evidence="2 3">
    <name type="scientific">Pyrus ussuriensis x Pyrus communis</name>
    <dbReference type="NCBI Taxonomy" id="2448454"/>
    <lineage>
        <taxon>Eukaryota</taxon>
        <taxon>Viridiplantae</taxon>
        <taxon>Streptophyta</taxon>
        <taxon>Embryophyta</taxon>
        <taxon>Tracheophyta</taxon>
        <taxon>Spermatophyta</taxon>
        <taxon>Magnoliopsida</taxon>
        <taxon>eudicotyledons</taxon>
        <taxon>Gunneridae</taxon>
        <taxon>Pentapetalae</taxon>
        <taxon>rosids</taxon>
        <taxon>fabids</taxon>
        <taxon>Rosales</taxon>
        <taxon>Rosaceae</taxon>
        <taxon>Amygdaloideae</taxon>
        <taxon>Maleae</taxon>
        <taxon>Pyrus</taxon>
    </lineage>
</organism>
<comment type="caution">
    <text evidence="2">The sequence shown here is derived from an EMBL/GenBank/DDBJ whole genome shotgun (WGS) entry which is preliminary data.</text>
</comment>
<dbReference type="PANTHER" id="PTHR33671">
    <property type="entry name" value="N-METHYLTRANSFERASE, PUTATIVE (DUF688)-RELATED"/>
    <property type="match status" value="1"/>
</dbReference>